<dbReference type="SUPFAM" id="SSF47576">
    <property type="entry name" value="Calponin-homology domain, CH-domain"/>
    <property type="match status" value="1"/>
</dbReference>
<evidence type="ECO:0000259" key="1">
    <source>
        <dbReference type="Pfam" id="PF00307"/>
    </source>
</evidence>
<organism evidence="2 3">
    <name type="scientific">Ancylostoma duodenale</name>
    <dbReference type="NCBI Taxonomy" id="51022"/>
    <lineage>
        <taxon>Eukaryota</taxon>
        <taxon>Metazoa</taxon>
        <taxon>Ecdysozoa</taxon>
        <taxon>Nematoda</taxon>
        <taxon>Chromadorea</taxon>
        <taxon>Rhabditida</taxon>
        <taxon>Rhabditina</taxon>
        <taxon>Rhabditomorpha</taxon>
        <taxon>Strongyloidea</taxon>
        <taxon>Ancylostomatidae</taxon>
        <taxon>Ancylostomatinae</taxon>
        <taxon>Ancylostoma</taxon>
    </lineage>
</organism>
<dbReference type="AlphaFoldDB" id="A0A0C2C0I3"/>
<protein>
    <recommendedName>
        <fullName evidence="1">Calponin-homology (CH) domain-containing protein</fullName>
    </recommendedName>
</protein>
<dbReference type="EMBL" id="KN752101">
    <property type="protein sequence ID" value="KIH49753.1"/>
    <property type="molecule type" value="Genomic_DNA"/>
</dbReference>
<dbReference type="OrthoDB" id="18740at2759"/>
<dbReference type="Gene3D" id="1.10.418.10">
    <property type="entry name" value="Calponin-like domain"/>
    <property type="match status" value="1"/>
</dbReference>
<dbReference type="InterPro" id="IPR036872">
    <property type="entry name" value="CH_dom_sf"/>
</dbReference>
<gene>
    <name evidence="2" type="ORF">ANCDUO_20171</name>
</gene>
<reference evidence="2 3" key="1">
    <citation type="submission" date="2013-12" db="EMBL/GenBank/DDBJ databases">
        <title>Draft genome of the parsitic nematode Ancylostoma duodenale.</title>
        <authorList>
            <person name="Mitreva M."/>
        </authorList>
    </citation>
    <scope>NUCLEOTIDE SEQUENCE [LARGE SCALE GENOMIC DNA]</scope>
    <source>
        <strain evidence="2 3">Zhejiang</strain>
    </source>
</reference>
<evidence type="ECO:0000313" key="2">
    <source>
        <dbReference type="EMBL" id="KIH49753.1"/>
    </source>
</evidence>
<feature type="domain" description="Calponin-homology (CH)" evidence="1">
    <location>
        <begin position="55"/>
        <end position="123"/>
    </location>
</feature>
<accession>A0A0C2C0I3</accession>
<keyword evidence="3" id="KW-1185">Reference proteome</keyword>
<sequence>MSPNKCSDVCATEELHQLKLPPRPAVLATGSGRPQSLARTYLRVKTASRTTQIVKLQIDSPQIVDISKDLANGVALIRLIEALQGRKYYGKIYEDDPTEIQMLLNVQMALDALREDGVKTVNIVLCCPPQRRDFLNFLEYILGEDYSGSCMVLRGTSSRLGQHENRLSNAIGRAPRDLFV</sequence>
<dbReference type="Proteomes" id="UP000054047">
    <property type="component" value="Unassembled WGS sequence"/>
</dbReference>
<evidence type="ECO:0000313" key="3">
    <source>
        <dbReference type="Proteomes" id="UP000054047"/>
    </source>
</evidence>
<dbReference type="Pfam" id="PF00307">
    <property type="entry name" value="CH"/>
    <property type="match status" value="1"/>
</dbReference>
<proteinExistence type="predicted"/>
<name>A0A0C2C0I3_9BILA</name>
<dbReference type="InterPro" id="IPR001715">
    <property type="entry name" value="CH_dom"/>
</dbReference>